<feature type="repeat" description="TPR" evidence="3">
    <location>
        <begin position="503"/>
        <end position="536"/>
    </location>
</feature>
<dbReference type="OrthoDB" id="9766710at2"/>
<evidence type="ECO:0000313" key="5">
    <source>
        <dbReference type="EMBL" id="SDM23723.1"/>
    </source>
</evidence>
<dbReference type="InterPro" id="IPR019734">
    <property type="entry name" value="TPR_rpt"/>
</dbReference>
<sequence>MIKTLRVLPLFLAVFAMASCATTPDDESTAYGAFLAARHAGVNRDAQRAADYYAEALRLMPGDVVLTDRAYITAILAGEMERAVPLAMASTASGDPSRLAGLYLVADQIHARRYAQALDTLHNAPDYGPFNTFLAQIWTQWALLGSGAADEALSGAENLAAPGFLSPFIPIHRAMLFEAADRIEDADGAYQAAVFASPFPRMATELYGSFLERQGRPDDATALYQAYLEGNPLDATIRLAIDRASTRGRAPRRPSVAQFAARSAFGPAASLAAQADIDLAVIYLRMLQRLDPDEASIRVMLGETLQRINLPELALVEYAAVPAGPFRTSAEIDRIWLMARLGNLDPATASAQQLVEQTGETEARLILADLLRVQNRCGEAAELYRGVIVDRHAAGQPDDWRHYYFRAACLYGDEDWAVAEAAYLEALEVAPNEPQILNDLGYLWIDHGVNISRAFDMVSRAAELEPEQGNIIDSLGWAHYRLGQYEAAVSELERAAALDPGNATINYHLGDAYWQVGRRLEAGFQWRRTLDLEPDDTEREGLAVRLQSGVPAGDSVPIEVDNP</sequence>
<dbReference type="PANTHER" id="PTHR45586">
    <property type="entry name" value="TPR REPEAT-CONTAINING PROTEIN PA4667"/>
    <property type="match status" value="1"/>
</dbReference>
<dbReference type="SUPFAM" id="SSF48452">
    <property type="entry name" value="TPR-like"/>
    <property type="match status" value="2"/>
</dbReference>
<protein>
    <submittedName>
        <fullName evidence="5">Flp pilus assembly protein TadD, contains TPR repeats</fullName>
    </submittedName>
</protein>
<evidence type="ECO:0000313" key="6">
    <source>
        <dbReference type="Proteomes" id="UP000199759"/>
    </source>
</evidence>
<evidence type="ECO:0000256" key="2">
    <source>
        <dbReference type="ARBA" id="ARBA00022803"/>
    </source>
</evidence>
<dbReference type="Pfam" id="PF13432">
    <property type="entry name" value="TPR_16"/>
    <property type="match status" value="2"/>
</dbReference>
<dbReference type="PROSITE" id="PS51257">
    <property type="entry name" value="PROKAR_LIPOPROTEIN"/>
    <property type="match status" value="1"/>
</dbReference>
<dbReference type="SMART" id="SM00028">
    <property type="entry name" value="TPR"/>
    <property type="match status" value="4"/>
</dbReference>
<dbReference type="STRING" id="144026.SAMN04488568_10759"/>
<dbReference type="InterPro" id="IPR051012">
    <property type="entry name" value="CellSynth/LPSAsmb/PSIAsmb"/>
</dbReference>
<gene>
    <name evidence="5" type="ORF">SAMN04488568_10759</name>
</gene>
<feature type="chain" id="PRO_5011535322" evidence="4">
    <location>
        <begin position="19"/>
        <end position="563"/>
    </location>
</feature>
<dbReference type="RefSeq" id="WP_091769222.1">
    <property type="nucleotide sequence ID" value="NZ_FNHG01000007.1"/>
</dbReference>
<dbReference type="EMBL" id="FNHG01000007">
    <property type="protein sequence ID" value="SDM23723.1"/>
    <property type="molecule type" value="Genomic_DNA"/>
</dbReference>
<dbReference type="AlphaFoldDB" id="A0A1G9RKH2"/>
<keyword evidence="2 3" id="KW-0802">TPR repeat</keyword>
<evidence type="ECO:0000256" key="3">
    <source>
        <dbReference type="PROSITE-ProRule" id="PRU00339"/>
    </source>
</evidence>
<keyword evidence="6" id="KW-1185">Reference proteome</keyword>
<evidence type="ECO:0000256" key="4">
    <source>
        <dbReference type="SAM" id="SignalP"/>
    </source>
</evidence>
<feature type="signal peptide" evidence="4">
    <location>
        <begin position="1"/>
        <end position="18"/>
    </location>
</feature>
<dbReference type="Pfam" id="PF13414">
    <property type="entry name" value="TPR_11"/>
    <property type="match status" value="1"/>
</dbReference>
<dbReference type="Gene3D" id="1.25.40.10">
    <property type="entry name" value="Tetratricopeptide repeat domain"/>
    <property type="match status" value="3"/>
</dbReference>
<keyword evidence="4" id="KW-0732">Signal</keyword>
<dbReference type="PROSITE" id="PS50005">
    <property type="entry name" value="TPR"/>
    <property type="match status" value="2"/>
</dbReference>
<keyword evidence="1" id="KW-0677">Repeat</keyword>
<name>A0A1G9RKH2_9PROT</name>
<reference evidence="5 6" key="1">
    <citation type="submission" date="2016-10" db="EMBL/GenBank/DDBJ databases">
        <authorList>
            <person name="de Groot N.N."/>
        </authorList>
    </citation>
    <scope>NUCLEOTIDE SEQUENCE [LARGE SCALE GENOMIC DNA]</scope>
    <source>
        <strain evidence="5 6">DSM 16077</strain>
    </source>
</reference>
<dbReference type="Proteomes" id="UP000199759">
    <property type="component" value="Unassembled WGS sequence"/>
</dbReference>
<dbReference type="PANTHER" id="PTHR45586:SF1">
    <property type="entry name" value="LIPOPOLYSACCHARIDE ASSEMBLY PROTEIN B"/>
    <property type="match status" value="1"/>
</dbReference>
<dbReference type="InterPro" id="IPR011990">
    <property type="entry name" value="TPR-like_helical_dom_sf"/>
</dbReference>
<feature type="repeat" description="TPR" evidence="3">
    <location>
        <begin position="469"/>
        <end position="502"/>
    </location>
</feature>
<proteinExistence type="predicted"/>
<accession>A0A1G9RKH2</accession>
<evidence type="ECO:0000256" key="1">
    <source>
        <dbReference type="ARBA" id="ARBA00022737"/>
    </source>
</evidence>
<organism evidence="5 6">
    <name type="scientific">Maricaulis salignorans</name>
    <dbReference type="NCBI Taxonomy" id="144026"/>
    <lineage>
        <taxon>Bacteria</taxon>
        <taxon>Pseudomonadati</taxon>
        <taxon>Pseudomonadota</taxon>
        <taxon>Alphaproteobacteria</taxon>
        <taxon>Maricaulales</taxon>
        <taxon>Maricaulaceae</taxon>
        <taxon>Maricaulis</taxon>
    </lineage>
</organism>